<dbReference type="GO" id="GO:0031941">
    <property type="term" value="C:filamentous actin"/>
    <property type="evidence" value="ECO:0007669"/>
    <property type="project" value="TreeGrafter"/>
</dbReference>
<feature type="compositionally biased region" description="Polar residues" evidence="10">
    <location>
        <begin position="212"/>
        <end position="240"/>
    </location>
</feature>
<evidence type="ECO:0000256" key="6">
    <source>
        <dbReference type="ARBA" id="ARBA00023038"/>
    </source>
</evidence>
<dbReference type="Proteomes" id="UP000694563">
    <property type="component" value="Chromosome 15"/>
</dbReference>
<feature type="compositionally biased region" description="Pro residues" evidence="10">
    <location>
        <begin position="98"/>
        <end position="109"/>
    </location>
</feature>
<dbReference type="SMART" id="SM00132">
    <property type="entry name" value="LIM"/>
    <property type="match status" value="3"/>
</dbReference>
<evidence type="ECO:0000313" key="14">
    <source>
        <dbReference type="Proteomes" id="UP000694563"/>
    </source>
</evidence>
<dbReference type="GO" id="GO:0051371">
    <property type="term" value="F:muscle alpha-actinin binding"/>
    <property type="evidence" value="ECO:0007669"/>
    <property type="project" value="TreeGrafter"/>
</dbReference>
<evidence type="ECO:0000256" key="4">
    <source>
        <dbReference type="ARBA" id="ARBA00022737"/>
    </source>
</evidence>
<keyword evidence="5 9" id="KW-0862">Zinc</keyword>
<organism evidence="13 14">
    <name type="scientific">Catharus ustulatus</name>
    <name type="common">Russet-backed thrush</name>
    <name type="synonym">Hylocichla ustulatus</name>
    <dbReference type="NCBI Taxonomy" id="91951"/>
    <lineage>
        <taxon>Eukaryota</taxon>
        <taxon>Metazoa</taxon>
        <taxon>Chordata</taxon>
        <taxon>Craniata</taxon>
        <taxon>Vertebrata</taxon>
        <taxon>Euteleostomi</taxon>
        <taxon>Archelosauria</taxon>
        <taxon>Archosauria</taxon>
        <taxon>Dinosauria</taxon>
        <taxon>Saurischia</taxon>
        <taxon>Theropoda</taxon>
        <taxon>Coelurosauria</taxon>
        <taxon>Aves</taxon>
        <taxon>Neognathae</taxon>
        <taxon>Neoaves</taxon>
        <taxon>Telluraves</taxon>
        <taxon>Australaves</taxon>
        <taxon>Passeriformes</taxon>
        <taxon>Turdidae</taxon>
        <taxon>Catharus</taxon>
    </lineage>
</organism>
<dbReference type="Pfam" id="PF00595">
    <property type="entry name" value="PDZ"/>
    <property type="match status" value="1"/>
</dbReference>
<dbReference type="PANTHER" id="PTHR24214">
    <property type="entry name" value="PDZ AND LIM DOMAIN PROTEIN ZASP"/>
    <property type="match status" value="1"/>
</dbReference>
<feature type="region of interest" description="Disordered" evidence="10">
    <location>
        <begin position="145"/>
        <end position="242"/>
    </location>
</feature>
<dbReference type="GO" id="GO:0007507">
    <property type="term" value="P:heart development"/>
    <property type="evidence" value="ECO:0007669"/>
    <property type="project" value="TreeGrafter"/>
</dbReference>
<feature type="domain" description="PDZ" evidence="12">
    <location>
        <begin position="9"/>
        <end position="85"/>
    </location>
</feature>
<dbReference type="CDD" id="cd09456">
    <property type="entry name" value="LIM2_Enigma"/>
    <property type="match status" value="1"/>
</dbReference>
<feature type="compositionally biased region" description="Polar residues" evidence="10">
    <location>
        <begin position="162"/>
        <end position="172"/>
    </location>
</feature>
<dbReference type="FunFam" id="2.10.110.10:FF:000020">
    <property type="entry name" value="PDZ and LIM domain protein 5"/>
    <property type="match status" value="1"/>
</dbReference>
<evidence type="ECO:0000256" key="5">
    <source>
        <dbReference type="ARBA" id="ARBA00022833"/>
    </source>
</evidence>
<feature type="domain" description="LIM zinc-binding" evidence="11">
    <location>
        <begin position="309"/>
        <end position="368"/>
    </location>
</feature>
<keyword evidence="14" id="KW-1185">Reference proteome</keyword>
<protein>
    <recommendedName>
        <fullName evidence="8">PDZ and LIM domain protein 7</fullName>
    </recommendedName>
</protein>
<dbReference type="PROSITE" id="PS50023">
    <property type="entry name" value="LIM_DOMAIN_2"/>
    <property type="match status" value="3"/>
</dbReference>
<dbReference type="Pfam" id="PF00412">
    <property type="entry name" value="LIM"/>
    <property type="match status" value="3"/>
</dbReference>
<dbReference type="GO" id="GO:0005912">
    <property type="term" value="C:adherens junction"/>
    <property type="evidence" value="ECO:0007669"/>
    <property type="project" value="TreeGrafter"/>
</dbReference>
<dbReference type="PANTHER" id="PTHR24214:SF0">
    <property type="entry name" value="PDZ AND LIM DOMAIN PROTEIN 7"/>
    <property type="match status" value="1"/>
</dbReference>
<dbReference type="FunFam" id="2.10.110.10:FF:000010">
    <property type="entry name" value="PDZ and LIM domain protein 5"/>
    <property type="match status" value="1"/>
</dbReference>
<keyword evidence="3 9" id="KW-0479">Metal-binding</keyword>
<feature type="domain" description="LIM zinc-binding" evidence="11">
    <location>
        <begin position="250"/>
        <end position="308"/>
    </location>
</feature>
<dbReference type="CDD" id="cd09452">
    <property type="entry name" value="LIM1_Enigma"/>
    <property type="match status" value="1"/>
</dbReference>
<dbReference type="AlphaFoldDB" id="A0A8C3U132"/>
<evidence type="ECO:0000256" key="7">
    <source>
        <dbReference type="ARBA" id="ARBA00023212"/>
    </source>
</evidence>
<evidence type="ECO:0000256" key="2">
    <source>
        <dbReference type="ARBA" id="ARBA00022490"/>
    </source>
</evidence>
<dbReference type="GO" id="GO:0046872">
    <property type="term" value="F:metal ion binding"/>
    <property type="evidence" value="ECO:0007669"/>
    <property type="project" value="UniProtKB-KW"/>
</dbReference>
<dbReference type="InterPro" id="IPR001478">
    <property type="entry name" value="PDZ"/>
</dbReference>
<accession>A0A8C3U132</accession>
<dbReference type="GO" id="GO:0030018">
    <property type="term" value="C:Z disc"/>
    <property type="evidence" value="ECO:0007669"/>
    <property type="project" value="TreeGrafter"/>
</dbReference>
<dbReference type="SUPFAM" id="SSF57716">
    <property type="entry name" value="Glucocorticoid receptor-like (DNA-binding domain)"/>
    <property type="match status" value="4"/>
</dbReference>
<dbReference type="Ensembl" id="ENSCUST00005008043.1">
    <property type="protein sequence ID" value="ENSCUSP00005007706.1"/>
    <property type="gene ID" value="ENSCUSG00005004768.1"/>
</dbReference>
<name>A0A8C3U132_CATUS</name>
<dbReference type="InterPro" id="IPR050604">
    <property type="entry name" value="PDZ-LIM_domain"/>
</dbReference>
<evidence type="ECO:0000259" key="12">
    <source>
        <dbReference type="PROSITE" id="PS50106"/>
    </source>
</evidence>
<sequence length="427" mass="47237">MESYKVMLNGPAPWGFRLQGGKDFSMPLSISRLTLGGKAAQAGVGVGDWVLYIDGESTSAMTHIEAQNRIRACGDRLCLTLSRAQNQLGKPQKVRVAPDPPQPLEPPSTPGCDPGKLRMLEDAEDWQPRTGTSQSRSFRKLAQLTGTDGMDDGEEEPVKKPSQVSVPDSSPGATVKTEPGLAPRTPSATPSPTSRPPWAVDPSFAERYAPDKTSTVVSKHSQPATPTPMQNRSSIVQAAQQAPEGPGRTPLCYKCNKVIRGRYLVALGHYYHPEEFTCCQCRKVLDEGGFFEEKGSIFCPKCYDTRYAPTCAKCKKKITGEVMHALKMTWHVQCFTCNACKTPIRNRAFYMEEGQPYCERDYEKMFGTKCRGCDFKIDAGDRFLEALGFSWHDTCFVCAICQTNLEGKTFYSKKDKPLCKSHAFSHV</sequence>
<feature type="compositionally biased region" description="Low complexity" evidence="10">
    <location>
        <begin position="182"/>
        <end position="192"/>
    </location>
</feature>
<dbReference type="Gene3D" id="2.30.42.10">
    <property type="match status" value="1"/>
</dbReference>
<dbReference type="GO" id="GO:0003779">
    <property type="term" value="F:actin binding"/>
    <property type="evidence" value="ECO:0007669"/>
    <property type="project" value="TreeGrafter"/>
</dbReference>
<evidence type="ECO:0000256" key="1">
    <source>
        <dbReference type="ARBA" id="ARBA00004245"/>
    </source>
</evidence>
<evidence type="ECO:0000256" key="10">
    <source>
        <dbReference type="SAM" id="MobiDB-lite"/>
    </source>
</evidence>
<feature type="domain" description="LIM zinc-binding" evidence="11">
    <location>
        <begin position="369"/>
        <end position="427"/>
    </location>
</feature>
<keyword evidence="4" id="KW-0677">Repeat</keyword>
<comment type="subcellular location">
    <subcellularLocation>
        <location evidence="1">Cytoplasm</location>
        <location evidence="1">Cytoskeleton</location>
    </subcellularLocation>
</comment>
<dbReference type="InterPro" id="IPR001781">
    <property type="entry name" value="Znf_LIM"/>
</dbReference>
<keyword evidence="7" id="KW-0206">Cytoskeleton</keyword>
<dbReference type="FunFam" id="2.10.110.10:FF:000014">
    <property type="entry name" value="PDZ and LIM domain protein 5"/>
    <property type="match status" value="1"/>
</dbReference>
<dbReference type="GO" id="GO:0061061">
    <property type="term" value="P:muscle structure development"/>
    <property type="evidence" value="ECO:0007669"/>
    <property type="project" value="TreeGrafter"/>
</dbReference>
<reference evidence="13" key="2">
    <citation type="submission" date="2025-08" db="UniProtKB">
        <authorList>
            <consortium name="Ensembl"/>
        </authorList>
    </citation>
    <scope>IDENTIFICATION</scope>
</reference>
<dbReference type="InterPro" id="IPR036034">
    <property type="entry name" value="PDZ_sf"/>
</dbReference>
<reference evidence="13" key="3">
    <citation type="submission" date="2025-09" db="UniProtKB">
        <authorList>
            <consortium name="Ensembl"/>
        </authorList>
    </citation>
    <scope>IDENTIFICATION</scope>
</reference>
<dbReference type="SUPFAM" id="SSF50156">
    <property type="entry name" value="PDZ domain-like"/>
    <property type="match status" value="1"/>
</dbReference>
<dbReference type="FunFam" id="2.30.42.10:FF:000019">
    <property type="entry name" value="LIM domain binding 3 isoform 1"/>
    <property type="match status" value="1"/>
</dbReference>
<dbReference type="CDD" id="cd09458">
    <property type="entry name" value="LIM3_Enigma"/>
    <property type="match status" value="1"/>
</dbReference>
<reference evidence="13" key="1">
    <citation type="submission" date="2020-10" db="EMBL/GenBank/DDBJ databases">
        <title>Catharus ustulatus (Swainson's thrush) genome, bCatUst1, primary haplotype v2.</title>
        <authorList>
            <person name="Delmore K."/>
            <person name="Vafadar M."/>
            <person name="Formenti G."/>
            <person name="Chow W."/>
            <person name="Pelan S."/>
            <person name="Howe K."/>
            <person name="Rhie A."/>
            <person name="Mountcastle J."/>
            <person name="Haase B."/>
            <person name="Fedrigo O."/>
            <person name="Jarvis E.D."/>
        </authorList>
    </citation>
    <scope>NUCLEOTIDE SEQUENCE [LARGE SCALE GENOMIC DNA]</scope>
</reference>
<dbReference type="GO" id="GO:0030036">
    <property type="term" value="P:actin cytoskeleton organization"/>
    <property type="evidence" value="ECO:0007669"/>
    <property type="project" value="TreeGrafter"/>
</dbReference>
<keyword evidence="2" id="KW-0963">Cytoplasm</keyword>
<evidence type="ECO:0000313" key="13">
    <source>
        <dbReference type="Ensembl" id="ENSCUSP00005007706.1"/>
    </source>
</evidence>
<proteinExistence type="predicted"/>
<dbReference type="Gene3D" id="2.10.110.10">
    <property type="entry name" value="Cysteine Rich Protein"/>
    <property type="match status" value="3"/>
</dbReference>
<dbReference type="CDD" id="cd06753">
    <property type="entry name" value="PDZ_PDLIM-like"/>
    <property type="match status" value="1"/>
</dbReference>
<dbReference type="GO" id="GO:0001725">
    <property type="term" value="C:stress fiber"/>
    <property type="evidence" value="ECO:0007669"/>
    <property type="project" value="TreeGrafter"/>
</dbReference>
<evidence type="ECO:0000256" key="3">
    <source>
        <dbReference type="ARBA" id="ARBA00022723"/>
    </source>
</evidence>
<keyword evidence="6 9" id="KW-0440">LIM domain</keyword>
<evidence type="ECO:0000256" key="8">
    <source>
        <dbReference type="ARBA" id="ARBA00039368"/>
    </source>
</evidence>
<dbReference type="SMART" id="SM00228">
    <property type="entry name" value="PDZ"/>
    <property type="match status" value="1"/>
</dbReference>
<evidence type="ECO:0000256" key="9">
    <source>
        <dbReference type="PROSITE-ProRule" id="PRU00125"/>
    </source>
</evidence>
<evidence type="ECO:0000259" key="11">
    <source>
        <dbReference type="PROSITE" id="PS50023"/>
    </source>
</evidence>
<feature type="region of interest" description="Disordered" evidence="10">
    <location>
        <begin position="88"/>
        <end position="117"/>
    </location>
</feature>
<dbReference type="PROSITE" id="PS00478">
    <property type="entry name" value="LIM_DOMAIN_1"/>
    <property type="match status" value="1"/>
</dbReference>
<dbReference type="PROSITE" id="PS50106">
    <property type="entry name" value="PDZ"/>
    <property type="match status" value="1"/>
</dbReference>